<feature type="domain" description="Major facilitator superfamily (MFS) profile" evidence="8">
    <location>
        <begin position="213"/>
        <end position="420"/>
    </location>
</feature>
<dbReference type="OrthoDB" id="117970at2157"/>
<reference evidence="10" key="1">
    <citation type="submission" date="2016-03" db="EMBL/GenBank/DDBJ databases">
        <authorList>
            <person name="Oger P.M."/>
        </authorList>
    </citation>
    <scope>NUCLEOTIDE SEQUENCE [LARGE SCALE GENOMIC DNA]</scope>
    <source>
        <strain evidence="10">OG-1</strain>
    </source>
</reference>
<gene>
    <name evidence="9" type="ORF">A0127_09995</name>
</gene>
<dbReference type="Pfam" id="PF07690">
    <property type="entry name" value="MFS_1"/>
    <property type="match status" value="1"/>
</dbReference>
<dbReference type="AlphaFoldDB" id="A0A142CXG7"/>
<protein>
    <submittedName>
        <fullName evidence="9">MFS transporter</fullName>
    </submittedName>
</protein>
<keyword evidence="10" id="KW-1185">Reference proteome</keyword>
<feature type="transmembrane region" description="Helical" evidence="7">
    <location>
        <begin position="216"/>
        <end position="239"/>
    </location>
</feature>
<feature type="transmembrane region" description="Helical" evidence="7">
    <location>
        <begin position="310"/>
        <end position="327"/>
    </location>
</feature>
<dbReference type="Proteomes" id="UP000073604">
    <property type="component" value="Chromosome"/>
</dbReference>
<dbReference type="RefSeq" id="WP_062390776.1">
    <property type="nucleotide sequence ID" value="NZ_CP014750.1"/>
</dbReference>
<comment type="subcellular location">
    <subcellularLocation>
        <location evidence="1">Cell membrane</location>
        <topology evidence="1">Multi-pass membrane protein</topology>
    </subcellularLocation>
</comment>
<evidence type="ECO:0000313" key="9">
    <source>
        <dbReference type="EMBL" id="AMQ19469.1"/>
    </source>
</evidence>
<keyword evidence="3" id="KW-1003">Cell membrane</keyword>
<dbReference type="InterPro" id="IPR011701">
    <property type="entry name" value="MFS"/>
</dbReference>
<evidence type="ECO:0000256" key="2">
    <source>
        <dbReference type="ARBA" id="ARBA00022448"/>
    </source>
</evidence>
<dbReference type="KEGG" id="tpep:A0127_09995"/>
<dbReference type="PROSITE" id="PS50850">
    <property type="entry name" value="MFS"/>
    <property type="match status" value="1"/>
</dbReference>
<feature type="transmembrane region" description="Helical" evidence="7">
    <location>
        <begin position="38"/>
        <end position="60"/>
    </location>
</feature>
<feature type="transmembrane region" description="Helical" evidence="7">
    <location>
        <begin position="347"/>
        <end position="370"/>
    </location>
</feature>
<dbReference type="NCBIfam" id="TIGR00900">
    <property type="entry name" value="2A0121"/>
    <property type="match status" value="1"/>
</dbReference>
<keyword evidence="6 7" id="KW-0472">Membrane</keyword>
<name>A0A142CXG7_9EURY</name>
<feature type="transmembrane region" description="Helical" evidence="7">
    <location>
        <begin position="376"/>
        <end position="395"/>
    </location>
</feature>
<feature type="transmembrane region" description="Helical" evidence="7">
    <location>
        <begin position="245"/>
        <end position="267"/>
    </location>
</feature>
<accession>A0A142CXG7</accession>
<evidence type="ECO:0000256" key="5">
    <source>
        <dbReference type="ARBA" id="ARBA00022989"/>
    </source>
</evidence>
<dbReference type="PRINTS" id="PR01988">
    <property type="entry name" value="EXPORTERBACE"/>
</dbReference>
<dbReference type="GeneID" id="27140881"/>
<dbReference type="SUPFAM" id="SSF103473">
    <property type="entry name" value="MFS general substrate transporter"/>
    <property type="match status" value="1"/>
</dbReference>
<evidence type="ECO:0000256" key="6">
    <source>
        <dbReference type="ARBA" id="ARBA00023136"/>
    </source>
</evidence>
<dbReference type="PANTHER" id="PTHR43266:SF9">
    <property type="entry name" value="PERMEASE, MAJOR FACILITATOR SUPERFAMILY-RELATED"/>
    <property type="match status" value="1"/>
</dbReference>
<dbReference type="InterPro" id="IPR022324">
    <property type="entry name" value="Bacilysin_exporter_BacE_put"/>
</dbReference>
<dbReference type="PANTHER" id="PTHR43266">
    <property type="entry name" value="MACROLIDE-EFFLUX PROTEIN"/>
    <property type="match status" value="1"/>
</dbReference>
<dbReference type="CDD" id="cd06173">
    <property type="entry name" value="MFS_MefA_like"/>
    <property type="match status" value="1"/>
</dbReference>
<keyword evidence="2" id="KW-0813">Transport</keyword>
<evidence type="ECO:0000313" key="10">
    <source>
        <dbReference type="Proteomes" id="UP000073604"/>
    </source>
</evidence>
<dbReference type="GO" id="GO:0022857">
    <property type="term" value="F:transmembrane transporter activity"/>
    <property type="evidence" value="ECO:0007669"/>
    <property type="project" value="InterPro"/>
</dbReference>
<evidence type="ECO:0000256" key="4">
    <source>
        <dbReference type="ARBA" id="ARBA00022692"/>
    </source>
</evidence>
<dbReference type="Gene3D" id="1.20.1250.20">
    <property type="entry name" value="MFS general substrate transporter like domains"/>
    <property type="match status" value="1"/>
</dbReference>
<feature type="transmembrane region" description="Helical" evidence="7">
    <location>
        <begin position="279"/>
        <end position="298"/>
    </location>
</feature>
<dbReference type="STRING" id="53952.A0127_09995"/>
<evidence type="ECO:0000259" key="8">
    <source>
        <dbReference type="PROSITE" id="PS50850"/>
    </source>
</evidence>
<sequence>MSLNKNFWLFAVGRFVSQLGWAVQDVALPLYVLDKTHSGGMMTAFILAEMIPALIVMPFAGVVGDRYNRKKLMVWFDIARGILLFSVLAFDLLGLSQLIVVQVIMAVMGAFFGSATSAMFPDLVEPDELERANSVTSSMNILARLVGPALGGFIYAVGGIRLAILINAASFFGSGLFEAFIRYGWKTRELESFSQVIDDLREGISYLLSNRYLRTLMFFALFMIAFGQPFGAVLMPYSFREVLKFSSYQFGLLESAFMLGALAGNMLVGIKFGRKAGRYLFHALLLNGVMILLFTWAISPLSSLDKTGAFLFLATINVIWGAIEALFNVPLNAKIQRAVPSELRGRVFSAMAVMMHASGPLGLLAVGPLLDRFPAWKVALGLWTGMGIVVAYFWVRHKDVLLADVGDGDGKERNGSQEIT</sequence>
<dbReference type="GO" id="GO:0005886">
    <property type="term" value="C:plasma membrane"/>
    <property type="evidence" value="ECO:0007669"/>
    <property type="project" value="UniProtKB-SubCell"/>
</dbReference>
<keyword evidence="5 7" id="KW-1133">Transmembrane helix</keyword>
<keyword evidence="4 7" id="KW-0812">Transmembrane</keyword>
<feature type="transmembrane region" description="Helical" evidence="7">
    <location>
        <begin position="164"/>
        <end position="185"/>
    </location>
</feature>
<dbReference type="InterPro" id="IPR020846">
    <property type="entry name" value="MFS_dom"/>
</dbReference>
<evidence type="ECO:0000256" key="3">
    <source>
        <dbReference type="ARBA" id="ARBA00022475"/>
    </source>
</evidence>
<dbReference type="InterPro" id="IPR004751">
    <property type="entry name" value="Drug_antiport"/>
</dbReference>
<dbReference type="InterPro" id="IPR036259">
    <property type="entry name" value="MFS_trans_sf"/>
</dbReference>
<evidence type="ECO:0000256" key="7">
    <source>
        <dbReference type="SAM" id="Phobius"/>
    </source>
</evidence>
<organism evidence="9 10">
    <name type="scientific">Thermococcus peptonophilus</name>
    <dbReference type="NCBI Taxonomy" id="53952"/>
    <lineage>
        <taxon>Archaea</taxon>
        <taxon>Methanobacteriati</taxon>
        <taxon>Methanobacteriota</taxon>
        <taxon>Thermococci</taxon>
        <taxon>Thermococcales</taxon>
        <taxon>Thermococcaceae</taxon>
        <taxon>Thermococcus</taxon>
    </lineage>
</organism>
<proteinExistence type="predicted"/>
<evidence type="ECO:0000256" key="1">
    <source>
        <dbReference type="ARBA" id="ARBA00004651"/>
    </source>
</evidence>
<dbReference type="EMBL" id="CP014750">
    <property type="protein sequence ID" value="AMQ19469.1"/>
    <property type="molecule type" value="Genomic_DNA"/>
</dbReference>